<evidence type="ECO:0000256" key="4">
    <source>
        <dbReference type="PROSITE-ProRule" id="PRU00176"/>
    </source>
</evidence>
<dbReference type="GO" id="GO:0004534">
    <property type="term" value="F:5'-3' RNA exonuclease activity"/>
    <property type="evidence" value="ECO:0007669"/>
    <property type="project" value="TreeGrafter"/>
</dbReference>
<dbReference type="Proteomes" id="UP000695562">
    <property type="component" value="Unassembled WGS sequence"/>
</dbReference>
<dbReference type="GO" id="GO:0005737">
    <property type="term" value="C:cytoplasm"/>
    <property type="evidence" value="ECO:0007669"/>
    <property type="project" value="UniProtKB-ARBA"/>
</dbReference>
<feature type="compositionally biased region" description="Low complexity" evidence="5">
    <location>
        <begin position="507"/>
        <end position="531"/>
    </location>
</feature>
<dbReference type="EMBL" id="AJWJ01000022">
    <property type="protein sequence ID" value="KAF2077678.1"/>
    <property type="molecule type" value="Genomic_DNA"/>
</dbReference>
<evidence type="ECO:0000259" key="6">
    <source>
        <dbReference type="PROSITE" id="PS50102"/>
    </source>
</evidence>
<dbReference type="AlphaFoldDB" id="A0A8J4Q0I0"/>
<evidence type="ECO:0000259" key="7">
    <source>
        <dbReference type="PROSITE" id="PS51532"/>
    </source>
</evidence>
<dbReference type="Gene3D" id="3.30.70.330">
    <property type="match status" value="1"/>
</dbReference>
<dbReference type="Gene3D" id="2.60.120.470">
    <property type="entry name" value="PITH domain"/>
    <property type="match status" value="1"/>
</dbReference>
<dbReference type="SUPFAM" id="SSF54928">
    <property type="entry name" value="RNA-binding domain, RBD"/>
    <property type="match status" value="2"/>
</dbReference>
<feature type="compositionally biased region" description="Low complexity" evidence="5">
    <location>
        <begin position="378"/>
        <end position="412"/>
    </location>
</feature>
<keyword evidence="2" id="KW-0378">Hydrolase</keyword>
<gene>
    <name evidence="8" type="ORF">CYY_000994</name>
</gene>
<feature type="region of interest" description="Disordered" evidence="5">
    <location>
        <begin position="377"/>
        <end position="418"/>
    </location>
</feature>
<dbReference type="Gene3D" id="3.40.50.12390">
    <property type="match status" value="1"/>
</dbReference>
<dbReference type="Pfam" id="PF00076">
    <property type="entry name" value="RRM_1"/>
    <property type="match status" value="2"/>
</dbReference>
<dbReference type="InterPro" id="IPR012677">
    <property type="entry name" value="Nucleotide-bd_a/b_plait_sf"/>
</dbReference>
<dbReference type="Pfam" id="PF03159">
    <property type="entry name" value="XRN_N"/>
    <property type="match status" value="1"/>
</dbReference>
<comment type="caution">
    <text evidence="8">The sequence shown here is derived from an EMBL/GenBank/DDBJ whole genome shotgun (WGS) entry which is preliminary data.</text>
</comment>
<evidence type="ECO:0000256" key="5">
    <source>
        <dbReference type="SAM" id="MobiDB-lite"/>
    </source>
</evidence>
<sequence>MGVPSFYRWLIEQYPKVLVNNEINNSNSNSNNNNDSNIQFSNLYIDMNGVIHSAIRIDENNQQRGTLIKKSELSDEMIQKNLYSRLEQIISSVKPTDLIYIGIDGTPPRAKSIEQRKRRFKSSKELVESLTKSFKQQQQKLNELNKANGNSNNITFESFLEEMKSSYFDSNIISPATEFMALVNVWMREYLLGVSERYPNVRIILSDSTVPGEGEHKIMDYIRDNCDANNNNVSHVFYGMDADLIFLGLSTHEKNFYILRDPLDLIYCSTCKGNDHTSYECTSAHAYRKLNSPKENKITLKHIPISCDESDIRNLFQSYGEISTILIEKANTKRPSYTATIEFKDPNTINEITARGGSWEINNERITVHPYYINVPGATNDDNATDQQTDSGTSSPTTSTSETTTTTTTTDTIANEQNEHVPENTVFITCLDSIVSEFDVKSFCIQFGSIEKINVFPSMRLKQKIAQVIFKTQESARAAFKSNGAHFFGASIVIKKAQERTAEEIANNSNSNSTTTTTTSTNGTSSGNSTTLIPQPPKQETPEEKAERERQKQQRLLEKQFKVETFLSMADPGTSKDTAFFYLGYAQWSIEKAFETYCKFDKAPLESPKASTTPVNFDFVYLNHFRDYFHYTITRGQSSEKIAKIDFNRCVNDFTLMCMMLGNDFLPHLPSVSIHNGYIELFLSWYKSYAIGGDEIKYLTKEINNSWEIQYENLLPLLKVLADWESTQFPDNLEKQFRKAFNRKNKPWNKPDTSAATSDSNNNNNNVHTLSEITNIDSSKTSSPLPEFKYNDSLYYESKLHLTSTLQVLDKKEEMTHSFIEGMLWVLKYYTKGCPSWTWFYPFHYAPLVKDLARHVEKLLKTGSDTSSHFSFETGAPIPPLVHLSSVLPKYSKSIIPPTFGKLMDPPSPISHYYRDDFEIDLNGEDVAWKGVVLLDFIDFALFKSTFANLLEQHPECLTEAEKKRNQFGHDITICNKVITESIAESPSRNSNSNPDPMKPLTQRDLSWPTRKIFTLSPFESPNSSKFASIPTTQPPKPVPELVFSPLQTQFIEWRKKHSLNGSLLVLESIDFSKCYILNQDKKNSPLLGRILSNEVFQDKSIFLKSLDDDQMIIHIGFDKPVKLSYIQLINSISNDSSPKIVKFYTNESIDFSNVEGCKPFFTFDFSKDPSKLQLFSEPIPLKTNLISNFTIFIESNFLNDKQPTLLEKIILG</sequence>
<dbReference type="OrthoDB" id="372487at2759"/>
<dbReference type="CDD" id="cd18673">
    <property type="entry name" value="PIN_XRN1-2-like"/>
    <property type="match status" value="1"/>
</dbReference>
<organism evidence="8 9">
    <name type="scientific">Polysphondylium violaceum</name>
    <dbReference type="NCBI Taxonomy" id="133409"/>
    <lineage>
        <taxon>Eukaryota</taxon>
        <taxon>Amoebozoa</taxon>
        <taxon>Evosea</taxon>
        <taxon>Eumycetozoa</taxon>
        <taxon>Dictyostelia</taxon>
        <taxon>Dictyosteliales</taxon>
        <taxon>Dictyosteliaceae</taxon>
        <taxon>Polysphondylium</taxon>
    </lineage>
</organism>
<evidence type="ECO:0000256" key="1">
    <source>
        <dbReference type="ARBA" id="ARBA00022722"/>
    </source>
</evidence>
<evidence type="ECO:0000256" key="2">
    <source>
        <dbReference type="ARBA" id="ARBA00022801"/>
    </source>
</evidence>
<dbReference type="InterPro" id="IPR027073">
    <property type="entry name" value="5_3_exoribonuclease"/>
</dbReference>
<dbReference type="PROSITE" id="PS51532">
    <property type="entry name" value="PITH"/>
    <property type="match status" value="1"/>
</dbReference>
<dbReference type="GO" id="GO:0005634">
    <property type="term" value="C:nucleus"/>
    <property type="evidence" value="ECO:0007669"/>
    <property type="project" value="TreeGrafter"/>
</dbReference>
<feature type="domain" description="PITH" evidence="7">
    <location>
        <begin position="1055"/>
        <end position="1213"/>
    </location>
</feature>
<dbReference type="Pfam" id="PF17846">
    <property type="entry name" value="XRN_M"/>
    <property type="match status" value="2"/>
</dbReference>
<dbReference type="InterPro" id="IPR000504">
    <property type="entry name" value="RRM_dom"/>
</dbReference>
<dbReference type="InterPro" id="IPR037047">
    <property type="entry name" value="PITH_dom_sf"/>
</dbReference>
<dbReference type="PANTHER" id="PTHR12341:SF71">
    <property type="entry name" value="RRM DOMAIN-CONTAINING PROTEIN"/>
    <property type="match status" value="1"/>
</dbReference>
<dbReference type="Gene3D" id="1.25.40.1050">
    <property type="match status" value="1"/>
</dbReference>
<feature type="domain" description="RRM" evidence="6">
    <location>
        <begin position="424"/>
        <end position="499"/>
    </location>
</feature>
<feature type="region of interest" description="Disordered" evidence="5">
    <location>
        <begin position="504"/>
        <end position="554"/>
    </location>
</feature>
<dbReference type="SUPFAM" id="SSF49785">
    <property type="entry name" value="Galactose-binding domain-like"/>
    <property type="match status" value="1"/>
</dbReference>
<accession>A0A8J4Q0I0</accession>
<dbReference type="GO" id="GO:0003723">
    <property type="term" value="F:RNA binding"/>
    <property type="evidence" value="ECO:0007669"/>
    <property type="project" value="UniProtKB-UniRule"/>
</dbReference>
<keyword evidence="4" id="KW-0694">RNA-binding</keyword>
<proteinExistence type="predicted"/>
<feature type="region of interest" description="Disordered" evidence="5">
    <location>
        <begin position="744"/>
        <end position="768"/>
    </location>
</feature>
<dbReference type="Pfam" id="PF06201">
    <property type="entry name" value="PITH"/>
    <property type="match status" value="1"/>
</dbReference>
<dbReference type="PANTHER" id="PTHR12341">
    <property type="entry name" value="5'-&gt;3' EXORIBONUCLEASE"/>
    <property type="match status" value="1"/>
</dbReference>
<dbReference type="CDD" id="cd00590">
    <property type="entry name" value="RRM_SF"/>
    <property type="match status" value="2"/>
</dbReference>
<keyword evidence="9" id="KW-1185">Reference proteome</keyword>
<dbReference type="InterPro" id="IPR035979">
    <property type="entry name" value="RBD_domain_sf"/>
</dbReference>
<dbReference type="InterPro" id="IPR010400">
    <property type="entry name" value="PITH_dom"/>
</dbReference>
<evidence type="ECO:0000313" key="9">
    <source>
        <dbReference type="Proteomes" id="UP000695562"/>
    </source>
</evidence>
<dbReference type="InterPro" id="IPR041412">
    <property type="entry name" value="Xrn1_helical"/>
</dbReference>
<dbReference type="GO" id="GO:0000956">
    <property type="term" value="P:nuclear-transcribed mRNA catabolic process"/>
    <property type="evidence" value="ECO:0007669"/>
    <property type="project" value="TreeGrafter"/>
</dbReference>
<reference evidence="8" key="1">
    <citation type="submission" date="2020-01" db="EMBL/GenBank/DDBJ databases">
        <title>Development of genomics and gene disruption for Polysphondylium violaceum indicates a role for the polyketide synthase stlB in stalk morphogenesis.</title>
        <authorList>
            <person name="Narita B."/>
            <person name="Kawabe Y."/>
            <person name="Kin K."/>
            <person name="Saito T."/>
            <person name="Gibbs R."/>
            <person name="Kuspa A."/>
            <person name="Muzny D."/>
            <person name="Queller D."/>
            <person name="Richards S."/>
            <person name="Strassman J."/>
            <person name="Sucgang R."/>
            <person name="Worley K."/>
            <person name="Schaap P."/>
        </authorList>
    </citation>
    <scope>NUCLEOTIDE SEQUENCE</scope>
    <source>
        <strain evidence="8">QSvi11</strain>
    </source>
</reference>
<dbReference type="InterPro" id="IPR004859">
    <property type="entry name" value="Xrn1_N"/>
</dbReference>
<feature type="domain" description="RRM" evidence="6">
    <location>
        <begin position="296"/>
        <end position="380"/>
    </location>
</feature>
<feature type="compositionally biased region" description="Basic and acidic residues" evidence="5">
    <location>
        <begin position="540"/>
        <end position="554"/>
    </location>
</feature>
<evidence type="ECO:0000313" key="8">
    <source>
        <dbReference type="EMBL" id="KAF2077678.1"/>
    </source>
</evidence>
<keyword evidence="3" id="KW-0269">Exonuclease</keyword>
<dbReference type="PROSITE" id="PS50102">
    <property type="entry name" value="RRM"/>
    <property type="match status" value="2"/>
</dbReference>
<dbReference type="InterPro" id="IPR008979">
    <property type="entry name" value="Galactose-bd-like_sf"/>
</dbReference>
<keyword evidence="1" id="KW-0540">Nuclease</keyword>
<dbReference type="SMART" id="SM00360">
    <property type="entry name" value="RRM"/>
    <property type="match status" value="2"/>
</dbReference>
<protein>
    <submittedName>
        <fullName evidence="8">Uncharacterized protein</fullName>
    </submittedName>
</protein>
<feature type="compositionally biased region" description="Polar residues" evidence="5">
    <location>
        <begin position="751"/>
        <end position="760"/>
    </location>
</feature>
<evidence type="ECO:0000256" key="3">
    <source>
        <dbReference type="ARBA" id="ARBA00022839"/>
    </source>
</evidence>
<name>A0A8J4Q0I0_9MYCE</name>